<comment type="caution">
    <text evidence="1">The sequence shown here is derived from an EMBL/GenBank/DDBJ whole genome shotgun (WGS) entry which is preliminary data.</text>
</comment>
<evidence type="ECO:0000313" key="1">
    <source>
        <dbReference type="EMBL" id="MBU9721579.1"/>
    </source>
</evidence>
<proteinExistence type="predicted"/>
<reference evidence="1 2" key="1">
    <citation type="submission" date="2021-06" db="EMBL/GenBank/DDBJ databases">
        <title>Bacillus sp. RD4P76, an endophyte from a halophyte.</title>
        <authorList>
            <person name="Sun J.-Q."/>
        </authorList>
    </citation>
    <scope>NUCLEOTIDE SEQUENCE [LARGE SCALE GENOMIC DNA]</scope>
    <source>
        <strain evidence="1 2">JCM 17098</strain>
    </source>
</reference>
<organism evidence="1 2">
    <name type="scientific">Evansella alkalicola</name>
    <dbReference type="NCBI Taxonomy" id="745819"/>
    <lineage>
        <taxon>Bacteria</taxon>
        <taxon>Bacillati</taxon>
        <taxon>Bacillota</taxon>
        <taxon>Bacilli</taxon>
        <taxon>Bacillales</taxon>
        <taxon>Bacillaceae</taxon>
        <taxon>Evansella</taxon>
    </lineage>
</organism>
<keyword evidence="2" id="KW-1185">Reference proteome</keyword>
<sequence>MSKAAKTQVRECKSCGINVAVDLDELVDDSAKSVSDELYEERLDLCMDCPSLMYGTTCQHSGELVSYRALYKEKACPFPGEPRWLQQS</sequence>
<evidence type="ECO:0008006" key="3">
    <source>
        <dbReference type="Google" id="ProtNLM"/>
    </source>
</evidence>
<evidence type="ECO:0000313" key="2">
    <source>
        <dbReference type="Proteomes" id="UP000790580"/>
    </source>
</evidence>
<dbReference type="EMBL" id="JAHQCR010000036">
    <property type="protein sequence ID" value="MBU9721579.1"/>
    <property type="molecule type" value="Genomic_DNA"/>
</dbReference>
<dbReference type="Proteomes" id="UP000790580">
    <property type="component" value="Unassembled WGS sequence"/>
</dbReference>
<protein>
    <recommendedName>
        <fullName evidence="3">Small CPxCG-related zinc finger protein</fullName>
    </recommendedName>
</protein>
<gene>
    <name evidence="1" type="ORF">KS407_08990</name>
</gene>
<dbReference type="RefSeq" id="WP_088076650.1">
    <property type="nucleotide sequence ID" value="NZ_JAHQCR010000036.1"/>
</dbReference>
<accession>A0ABS6JSP7</accession>
<name>A0ABS6JSP7_9BACI</name>